<dbReference type="OrthoDB" id="5406216at2759"/>
<dbReference type="RefSeq" id="XP_020047075.1">
    <property type="nucleotide sequence ID" value="XM_020190608.1"/>
</dbReference>
<keyword evidence="1" id="KW-0472">Membrane</keyword>
<evidence type="ECO:0000313" key="3">
    <source>
        <dbReference type="Proteomes" id="UP000095038"/>
    </source>
</evidence>
<dbReference type="GeneID" id="30964244"/>
<keyword evidence="1" id="KW-0812">Transmembrane</keyword>
<dbReference type="EMBL" id="KV454481">
    <property type="protein sequence ID" value="ODV60768.1"/>
    <property type="molecule type" value="Genomic_DNA"/>
</dbReference>
<dbReference type="InParanoid" id="A0A1D2VGH9"/>
<evidence type="ECO:0000313" key="2">
    <source>
        <dbReference type="EMBL" id="ODV60768.1"/>
    </source>
</evidence>
<organism evidence="2 3">
    <name type="scientific">Ascoidea rubescens DSM 1968</name>
    <dbReference type="NCBI Taxonomy" id="1344418"/>
    <lineage>
        <taxon>Eukaryota</taxon>
        <taxon>Fungi</taxon>
        <taxon>Dikarya</taxon>
        <taxon>Ascomycota</taxon>
        <taxon>Saccharomycotina</taxon>
        <taxon>Saccharomycetes</taxon>
        <taxon>Ascoideaceae</taxon>
        <taxon>Ascoidea</taxon>
    </lineage>
</organism>
<reference evidence="3" key="1">
    <citation type="submission" date="2016-05" db="EMBL/GenBank/DDBJ databases">
        <title>Comparative genomics of biotechnologically important yeasts.</title>
        <authorList>
            <consortium name="DOE Joint Genome Institute"/>
            <person name="Riley R."/>
            <person name="Haridas S."/>
            <person name="Wolfe K.H."/>
            <person name="Lopes M.R."/>
            <person name="Hittinger C.T."/>
            <person name="Goker M."/>
            <person name="Salamov A."/>
            <person name="Wisecaver J."/>
            <person name="Long T.M."/>
            <person name="Aerts A.L."/>
            <person name="Barry K."/>
            <person name="Choi C."/>
            <person name="Clum A."/>
            <person name="Coughlan A.Y."/>
            <person name="Deshpande S."/>
            <person name="Douglass A.P."/>
            <person name="Hanson S.J."/>
            <person name="Klenk H.-P."/>
            <person name="Labutti K."/>
            <person name="Lapidus A."/>
            <person name="Lindquist E."/>
            <person name="Lipzen A."/>
            <person name="Meier-Kolthoff J.P."/>
            <person name="Ohm R.A."/>
            <person name="Otillar R.P."/>
            <person name="Pangilinan J."/>
            <person name="Peng Y."/>
            <person name="Rokas A."/>
            <person name="Rosa C.A."/>
            <person name="Scheuner C."/>
            <person name="Sibirny A.A."/>
            <person name="Slot J.C."/>
            <person name="Stielow J.B."/>
            <person name="Sun H."/>
            <person name="Kurtzman C.P."/>
            <person name="Blackwell M."/>
            <person name="Grigoriev I.V."/>
            <person name="Jeffries T.W."/>
        </authorList>
    </citation>
    <scope>NUCLEOTIDE SEQUENCE [LARGE SCALE GENOMIC DNA]</scope>
    <source>
        <strain evidence="3">DSM 1968</strain>
    </source>
</reference>
<dbReference type="AlphaFoldDB" id="A0A1D2VGH9"/>
<keyword evidence="1" id="KW-1133">Transmembrane helix</keyword>
<dbReference type="InterPro" id="IPR031452">
    <property type="entry name" value="Kre1"/>
</dbReference>
<gene>
    <name evidence="2" type="ORF">ASCRUDRAFT_35464</name>
</gene>
<feature type="non-terminal residue" evidence="2">
    <location>
        <position position="1"/>
    </location>
</feature>
<keyword evidence="3" id="KW-1185">Reference proteome</keyword>
<dbReference type="Pfam" id="PF17056">
    <property type="entry name" value="KRE1"/>
    <property type="match status" value="1"/>
</dbReference>
<dbReference type="Proteomes" id="UP000095038">
    <property type="component" value="Unassembled WGS sequence"/>
</dbReference>
<feature type="transmembrane region" description="Helical" evidence="1">
    <location>
        <begin position="89"/>
        <end position="107"/>
    </location>
</feature>
<protein>
    <submittedName>
        <fullName evidence="2">Uncharacterized protein</fullName>
    </submittedName>
</protein>
<dbReference type="GO" id="GO:0031505">
    <property type="term" value="P:fungal-type cell wall organization"/>
    <property type="evidence" value="ECO:0007669"/>
    <property type="project" value="InterPro"/>
</dbReference>
<evidence type="ECO:0000256" key="1">
    <source>
        <dbReference type="SAM" id="Phobius"/>
    </source>
</evidence>
<sequence>ATTGTDSDSSSTSKTSTLIWVTVTYSDGGVATIQTTYSQKFSSQYTAVASPQAGSVGMGTLSGSIGTVKDPLTITVSTTNAANNLYQRIGINSICISGFFSFIAALLL</sequence>
<dbReference type="STRING" id="1344418.A0A1D2VGH9"/>
<proteinExistence type="predicted"/>
<name>A0A1D2VGH9_9ASCO</name>
<accession>A0A1D2VGH9</accession>